<feature type="region of interest" description="Disordered" evidence="2">
    <location>
        <begin position="1410"/>
        <end position="1495"/>
    </location>
</feature>
<feature type="region of interest" description="Disordered" evidence="2">
    <location>
        <begin position="1259"/>
        <end position="1392"/>
    </location>
</feature>
<organism evidence="3 4">
    <name type="scientific">Thermothielavioides terrestris</name>
    <dbReference type="NCBI Taxonomy" id="2587410"/>
    <lineage>
        <taxon>Eukaryota</taxon>
        <taxon>Fungi</taxon>
        <taxon>Dikarya</taxon>
        <taxon>Ascomycota</taxon>
        <taxon>Pezizomycotina</taxon>
        <taxon>Sordariomycetes</taxon>
        <taxon>Sordariomycetidae</taxon>
        <taxon>Sordariales</taxon>
        <taxon>Chaetomiaceae</taxon>
        <taxon>Thermothielavioides</taxon>
    </lineage>
</organism>
<accession>A0A446BQ85</accession>
<dbReference type="InterPro" id="IPR029058">
    <property type="entry name" value="AB_hydrolase_fold"/>
</dbReference>
<protein>
    <submittedName>
        <fullName evidence="3">1af3a6ee-40fd-4363-852d-8a8be1b037e7</fullName>
    </submittedName>
</protein>
<feature type="region of interest" description="Disordered" evidence="2">
    <location>
        <begin position="1129"/>
        <end position="1148"/>
    </location>
</feature>
<feature type="region of interest" description="Disordered" evidence="2">
    <location>
        <begin position="1159"/>
        <end position="1187"/>
    </location>
</feature>
<feature type="region of interest" description="Disordered" evidence="2">
    <location>
        <begin position="859"/>
        <end position="895"/>
    </location>
</feature>
<feature type="coiled-coil region" evidence="1">
    <location>
        <begin position="808"/>
        <end position="842"/>
    </location>
</feature>
<dbReference type="InterPro" id="IPR027417">
    <property type="entry name" value="P-loop_NTPase"/>
</dbReference>
<feature type="region of interest" description="Disordered" evidence="2">
    <location>
        <begin position="1026"/>
        <end position="1100"/>
    </location>
</feature>
<dbReference type="SUPFAM" id="SSF53474">
    <property type="entry name" value="alpha/beta-Hydrolases"/>
    <property type="match status" value="1"/>
</dbReference>
<feature type="compositionally biased region" description="Low complexity" evidence="2">
    <location>
        <begin position="1164"/>
        <end position="1174"/>
    </location>
</feature>
<dbReference type="EMBL" id="OUUZ01000013">
    <property type="protein sequence ID" value="SPQ24667.1"/>
    <property type="molecule type" value="Genomic_DNA"/>
</dbReference>
<feature type="compositionally biased region" description="Polar residues" evidence="2">
    <location>
        <begin position="321"/>
        <end position="336"/>
    </location>
</feature>
<feature type="region of interest" description="Disordered" evidence="2">
    <location>
        <begin position="1232"/>
        <end position="1251"/>
    </location>
</feature>
<feature type="compositionally biased region" description="Low complexity" evidence="2">
    <location>
        <begin position="1410"/>
        <end position="1432"/>
    </location>
</feature>
<feature type="compositionally biased region" description="Low complexity" evidence="2">
    <location>
        <begin position="358"/>
        <end position="368"/>
    </location>
</feature>
<reference evidence="3 4" key="1">
    <citation type="submission" date="2018-04" db="EMBL/GenBank/DDBJ databases">
        <authorList>
            <person name="Huttner S."/>
            <person name="Dainat J."/>
        </authorList>
    </citation>
    <scope>NUCLEOTIDE SEQUENCE [LARGE SCALE GENOMIC DNA]</scope>
</reference>
<feature type="compositionally biased region" description="Gly residues" evidence="2">
    <location>
        <begin position="1461"/>
        <end position="1470"/>
    </location>
</feature>
<evidence type="ECO:0000256" key="1">
    <source>
        <dbReference type="SAM" id="Coils"/>
    </source>
</evidence>
<dbReference type="Gene3D" id="3.40.50.300">
    <property type="entry name" value="P-loop containing nucleotide triphosphate hydrolases"/>
    <property type="match status" value="1"/>
</dbReference>
<dbReference type="Proteomes" id="UP000289323">
    <property type="component" value="Unassembled WGS sequence"/>
</dbReference>
<evidence type="ECO:0000256" key="2">
    <source>
        <dbReference type="SAM" id="MobiDB-lite"/>
    </source>
</evidence>
<feature type="compositionally biased region" description="Low complexity" evidence="2">
    <location>
        <begin position="337"/>
        <end position="346"/>
    </location>
</feature>
<feature type="compositionally biased region" description="Basic and acidic residues" evidence="2">
    <location>
        <begin position="1369"/>
        <end position="1392"/>
    </location>
</feature>
<dbReference type="PANTHER" id="PTHR48187">
    <property type="entry name" value="LD21810P"/>
    <property type="match status" value="1"/>
</dbReference>
<name>A0A446BQ85_9PEZI</name>
<evidence type="ECO:0000313" key="3">
    <source>
        <dbReference type="EMBL" id="SPQ24667.1"/>
    </source>
</evidence>
<gene>
    <name evidence="3" type="ORF">TT172_LOCUS7086</name>
</gene>
<dbReference type="SUPFAM" id="SSF52540">
    <property type="entry name" value="P-loop containing nucleoside triphosphate hydrolases"/>
    <property type="match status" value="1"/>
</dbReference>
<evidence type="ECO:0000313" key="4">
    <source>
        <dbReference type="Proteomes" id="UP000289323"/>
    </source>
</evidence>
<sequence length="1495" mass="164725">MATINKHPVRFELTAVYRHPEAKADIVLVHGLNGAPDKTWTASNGVYWPTDLLPASLKDQHADVLVYGYNADVYGAFWERPAKHPSDNFIHHHAQTLVTTLTHYRKSEGTERRPIIWVAHSLGGIVTKRALLYSDDVRDPRQEDLRSIVVSTYGIIFLGTPHGGANAAAWSGMIQRMADVVVPRKIFESESVLLKSLRKDSETLEQINSHFLDIYQKFRIHMAHENHKTDVKGTKILVVDAASASPQLPGVTYYGIEATHSDMCKFDSDQAPGYRTVSTAIREWIADAPNVIPVRWQVEDAQRRVRANLENFERARLYQGSAPSSAAPQQTIDSASTLTSTSTATPTPTPQPPPALPPLETTTTTPGDTQPPPPEPLFIHPETFRPNSYFVGREDELRGLHEMLMDRRRRADGTSAVLVRCLPGGGKTHLAREYVFRHRADYPGGVYWLRAKSRPELEYWFWRIARTEVLLRSSASGDAGVVREGGEEEKELRDPRKIVHMVRAWLSARSEWLLVLDGVQFDIPGLREFIPDAKNSSLIYTSTERAVTGDPRFDNPQVMELGLLTAQQAQDLLLLELEKKQPWSADDRAMAAELVQLMGRLPLMIHVAAQHMKATREPLARYLKSYRSRPKAGDLPAYKAVREQLANRGEYPALNLMSLLAFFDQHLPVEMLTLGLSALDKITPVKTCDAMHRKASLNNTLKVLIAFALVERTEGDDISPTSSRSSKRSFDRQVENLDLLHVHSVVQAFFIDSIHEEHQIHFWLERAVAVWSRSYDEADRRIQEDPRVGLPDDYRRLCIHGQKLLQNINRFEKRYPSLARARSQLEERLGKIQGQIDDLSHTIQKNIVDRSVEEHPASVFDRVSASSQSDAPTLESHSSQLSGMGPFEGEDSSELVQSPVAVAELLQQEGQAELPYPSTTVMPTGPETSENDDQETVVPSILGTQIHTRATEFADAVRLPSDLPGNDRVQATPYNDWQEAIPHHRVIARQESRRYHHRVGSWRDKTISDPQVGLNDEAVMGFISTRRDSSRSPLRARLTAQSEAAMERNKIKLATPPSRHSRGSSGSQTSSRPKMPLGKNSWALPQTQKAPDTEVAEVPPEAFSSGLAQIWSSPKSWTEAIIKKLRKTVLPPGKPTASPTLQPQLPPDGELVVPPAPIFRGTRSANSSPANNTSPFPPPSFSAIPTEELMPTPGLPLVVRRWNTVVYRPDGTPITSSGVEWASTPDPLSLSYPALPPSSHHHPLPPHAAGAADIRPAPLLLHDGPAADYSSQPMSRDGSHRSAPSISIHSPLAPRSPSPSPTDDATTAPKHATLPIPTPAARLYPAGGGSPFPRTRPPASYTETEPSPRLDPPFFADVETSYSYRRSGQHRDYDQHHDQHHDHDYEREHGRGQEQDLAGLVGAGATASSFPPAAGAGASSSASASSGASPFARWRPRSRGARVLRGLSGGRGRRAQSASPSGGGGGGGDGASSNTAITPTSSSSSNIRWRSGPPL</sequence>
<feature type="compositionally biased region" description="Low complexity" evidence="2">
    <location>
        <begin position="1471"/>
        <end position="1487"/>
    </location>
</feature>
<proteinExistence type="predicted"/>
<dbReference type="Gene3D" id="3.40.50.1820">
    <property type="entry name" value="alpha/beta hydrolase"/>
    <property type="match status" value="1"/>
</dbReference>
<feature type="compositionally biased region" description="Polar residues" evidence="2">
    <location>
        <begin position="864"/>
        <end position="882"/>
    </location>
</feature>
<keyword evidence="1" id="KW-0175">Coiled coil</keyword>
<feature type="region of interest" description="Disordered" evidence="2">
    <location>
        <begin position="319"/>
        <end position="381"/>
    </location>
</feature>
<feature type="compositionally biased region" description="Low complexity" evidence="2">
    <location>
        <begin position="1055"/>
        <end position="1073"/>
    </location>
</feature>
<feature type="compositionally biased region" description="Pro residues" evidence="2">
    <location>
        <begin position="347"/>
        <end position="357"/>
    </location>
</feature>
<dbReference type="PANTHER" id="PTHR48187:SF2">
    <property type="entry name" value="LD21810P"/>
    <property type="match status" value="1"/>
</dbReference>